<feature type="active site" evidence="5">
    <location>
        <position position="250"/>
    </location>
</feature>
<dbReference type="GO" id="GO:0005737">
    <property type="term" value="C:cytoplasm"/>
    <property type="evidence" value="ECO:0007669"/>
    <property type="project" value="TreeGrafter"/>
</dbReference>
<evidence type="ECO:0000256" key="6">
    <source>
        <dbReference type="PROSITE-ProRule" id="PRU10007"/>
    </source>
</evidence>
<dbReference type="InterPro" id="IPR016163">
    <property type="entry name" value="Ald_DH_C"/>
</dbReference>
<dbReference type="EMBL" id="JADWDC010000084">
    <property type="protein sequence ID" value="MCC0179433.1"/>
    <property type="molecule type" value="Genomic_DNA"/>
</dbReference>
<dbReference type="Gene3D" id="3.40.605.10">
    <property type="entry name" value="Aldehyde Dehydrogenase, Chain A, domain 1"/>
    <property type="match status" value="1"/>
</dbReference>
<dbReference type="AlphaFoldDB" id="A0A964BTL6"/>
<keyword evidence="11" id="KW-1185">Reference proteome</keyword>
<dbReference type="GO" id="GO:0006081">
    <property type="term" value="P:aldehyde metabolic process"/>
    <property type="evidence" value="ECO:0007669"/>
    <property type="project" value="InterPro"/>
</dbReference>
<keyword evidence="8" id="KW-0175">Coiled coil</keyword>
<evidence type="ECO:0000256" key="8">
    <source>
        <dbReference type="SAM" id="Coils"/>
    </source>
</evidence>
<dbReference type="FunFam" id="3.40.309.10:FF:000003">
    <property type="entry name" value="Aldehyde dehydrogenase"/>
    <property type="match status" value="1"/>
</dbReference>
<dbReference type="InterPro" id="IPR029510">
    <property type="entry name" value="Ald_DH_CS_GLU"/>
</dbReference>
<dbReference type="InterPro" id="IPR016161">
    <property type="entry name" value="Ald_DH/histidinol_DH"/>
</dbReference>
<dbReference type="FunFam" id="3.40.605.10:FF:000004">
    <property type="entry name" value="Aldehyde dehydrogenase"/>
    <property type="match status" value="1"/>
</dbReference>
<evidence type="ECO:0000313" key="10">
    <source>
        <dbReference type="EMBL" id="MCC0179433.1"/>
    </source>
</evidence>
<evidence type="ECO:0000313" key="11">
    <source>
        <dbReference type="Proteomes" id="UP000729733"/>
    </source>
</evidence>
<keyword evidence="2 4" id="KW-0560">Oxidoreductase</keyword>
<dbReference type="InterPro" id="IPR016162">
    <property type="entry name" value="Ald_DH_N"/>
</dbReference>
<dbReference type="PROSITE" id="PS00687">
    <property type="entry name" value="ALDEHYDE_DEHYDR_GLU"/>
    <property type="match status" value="1"/>
</dbReference>
<evidence type="ECO:0000259" key="9">
    <source>
        <dbReference type="Pfam" id="PF00171"/>
    </source>
</evidence>
<dbReference type="Proteomes" id="UP000729733">
    <property type="component" value="Unassembled WGS sequence"/>
</dbReference>
<evidence type="ECO:0000256" key="4">
    <source>
        <dbReference type="PIRNR" id="PIRNR036492"/>
    </source>
</evidence>
<feature type="coiled-coil region" evidence="8">
    <location>
        <begin position="31"/>
        <end position="58"/>
    </location>
</feature>
<dbReference type="GO" id="GO:0004029">
    <property type="term" value="F:aldehyde dehydrogenase (NAD+) activity"/>
    <property type="evidence" value="ECO:0007669"/>
    <property type="project" value="TreeGrafter"/>
</dbReference>
<gene>
    <name evidence="10" type="ORF">I4641_20945</name>
</gene>
<feature type="active site" evidence="5 6">
    <location>
        <position position="216"/>
    </location>
</feature>
<feature type="domain" description="Aldehyde dehydrogenase" evidence="9">
    <location>
        <begin position="3"/>
        <end position="434"/>
    </location>
</feature>
<protein>
    <recommendedName>
        <fullName evidence="4">Aldehyde dehydrogenase</fullName>
    </recommendedName>
</protein>
<dbReference type="PANTHER" id="PTHR43570">
    <property type="entry name" value="ALDEHYDE DEHYDROGENASE"/>
    <property type="match status" value="1"/>
</dbReference>
<dbReference type="InterPro" id="IPR015590">
    <property type="entry name" value="Aldehyde_DH_dom"/>
</dbReference>
<dbReference type="Pfam" id="PF00171">
    <property type="entry name" value="Aldedh"/>
    <property type="match status" value="1"/>
</dbReference>
<sequence length="462" mass="51036">MTTVINSPTEAIARVIEQQRQFFNAGKTKDLDFRRQQLEKLKTAIKQKEEQIIAALHQDLCKPELEGYIEMAVLQDINYALKHLKSWAKKKKVKTPLTQFPASAYIYAEPLGNVLIIGPWNYPFSLIISPLIGAIAAGNCTILKPSELAPQTSRVLTELINDTFPPEYIAVIEGGVKTSQALLAENFDHIFFTGGTKIGKIVMEAAAKNLTPVTLELGGKSPCIVDSNIDLKETAKRITWGKFLNAGQTCIAPDYLLANKQIKTELIAAIKQCIRDFYGDNPQSSPDFARIINRQQFDRLQGLLADGTVILGGETKAEDLYISPTLITDAALDSPLMAEEIFGPILPILEYDNLQNAIALINSRSKPLALYIFSKDKDIQEQILMNTSSGGVCINDTVMQVGVNELPFGGVGDSGIGSYHGKASFDTFSHQKSVLKKSFLLDFNWRYAPYADKLGLFKKLTQ</sequence>
<dbReference type="Gene3D" id="3.40.309.10">
    <property type="entry name" value="Aldehyde Dehydrogenase, Chain A, domain 2"/>
    <property type="match status" value="1"/>
</dbReference>
<evidence type="ECO:0000256" key="5">
    <source>
        <dbReference type="PIRSR" id="PIRSR036492-1"/>
    </source>
</evidence>
<keyword evidence="3" id="KW-0520">NAD</keyword>
<evidence type="ECO:0000256" key="1">
    <source>
        <dbReference type="ARBA" id="ARBA00009986"/>
    </source>
</evidence>
<dbReference type="CDD" id="cd07136">
    <property type="entry name" value="ALDH_YwdH-P39616"/>
    <property type="match status" value="1"/>
</dbReference>
<dbReference type="SUPFAM" id="SSF53720">
    <property type="entry name" value="ALDH-like"/>
    <property type="match status" value="1"/>
</dbReference>
<evidence type="ECO:0000256" key="7">
    <source>
        <dbReference type="RuleBase" id="RU003345"/>
    </source>
</evidence>
<dbReference type="RefSeq" id="WP_229642532.1">
    <property type="nucleotide sequence ID" value="NZ_JADWDC010000084.1"/>
</dbReference>
<comment type="similarity">
    <text evidence="1 4 7">Belongs to the aldehyde dehydrogenase family.</text>
</comment>
<reference evidence="10" key="1">
    <citation type="journal article" date="2021" name="Antonie Van Leeuwenhoek">
        <title>Draft genome and description of Waterburya agarophytonicola gen. nov. sp. nov. (Pleurocapsales, Cyanobacteria): a seaweed symbiont.</title>
        <authorList>
            <person name="Bonthond G."/>
            <person name="Shalygin S."/>
            <person name="Bayer T."/>
            <person name="Weinberger F."/>
        </authorList>
    </citation>
    <scope>NUCLEOTIDE SEQUENCE</scope>
    <source>
        <strain evidence="10">KI4</strain>
    </source>
</reference>
<dbReference type="PIRSF" id="PIRSF036492">
    <property type="entry name" value="ALDH"/>
    <property type="match status" value="1"/>
</dbReference>
<name>A0A964BTL6_9CYAN</name>
<dbReference type="InterPro" id="IPR012394">
    <property type="entry name" value="Aldehyde_DH_NAD(P)"/>
</dbReference>
<comment type="caution">
    <text evidence="10">The sequence shown here is derived from an EMBL/GenBank/DDBJ whole genome shotgun (WGS) entry which is preliminary data.</text>
</comment>
<accession>A0A964BTL6</accession>
<evidence type="ECO:0000256" key="3">
    <source>
        <dbReference type="ARBA" id="ARBA00023027"/>
    </source>
</evidence>
<proteinExistence type="inferred from homology"/>
<dbReference type="PANTHER" id="PTHR43570:SF16">
    <property type="entry name" value="ALDEHYDE DEHYDROGENASE TYPE III, ISOFORM Q"/>
    <property type="match status" value="1"/>
</dbReference>
<organism evidence="10 11">
    <name type="scientific">Waterburya agarophytonicola KI4</name>
    <dbReference type="NCBI Taxonomy" id="2874699"/>
    <lineage>
        <taxon>Bacteria</taxon>
        <taxon>Bacillati</taxon>
        <taxon>Cyanobacteriota</taxon>
        <taxon>Cyanophyceae</taxon>
        <taxon>Pleurocapsales</taxon>
        <taxon>Hyellaceae</taxon>
        <taxon>Waterburya</taxon>
        <taxon>Waterburya agarophytonicola</taxon>
    </lineage>
</organism>
<dbReference type="InterPro" id="IPR016160">
    <property type="entry name" value="Ald_DH_CS_CYS"/>
</dbReference>
<dbReference type="PROSITE" id="PS00070">
    <property type="entry name" value="ALDEHYDE_DEHYDR_CYS"/>
    <property type="match status" value="1"/>
</dbReference>
<evidence type="ECO:0000256" key="2">
    <source>
        <dbReference type="ARBA" id="ARBA00023002"/>
    </source>
</evidence>